<feature type="region of interest" description="Disordered" evidence="1">
    <location>
        <begin position="1"/>
        <end position="26"/>
    </location>
</feature>
<feature type="region of interest" description="Disordered" evidence="1">
    <location>
        <begin position="447"/>
        <end position="498"/>
    </location>
</feature>
<organism evidence="2 3">
    <name type="scientific">Xylaria flabelliformis</name>
    <dbReference type="NCBI Taxonomy" id="2512241"/>
    <lineage>
        <taxon>Eukaryota</taxon>
        <taxon>Fungi</taxon>
        <taxon>Dikarya</taxon>
        <taxon>Ascomycota</taxon>
        <taxon>Pezizomycotina</taxon>
        <taxon>Sordariomycetes</taxon>
        <taxon>Xylariomycetidae</taxon>
        <taxon>Xylariales</taxon>
        <taxon>Xylariaceae</taxon>
        <taxon>Xylaria</taxon>
    </lineage>
</organism>
<evidence type="ECO:0000313" key="3">
    <source>
        <dbReference type="Proteomes" id="UP000319160"/>
    </source>
</evidence>
<feature type="compositionally biased region" description="Polar residues" evidence="1">
    <location>
        <begin position="161"/>
        <end position="172"/>
    </location>
</feature>
<evidence type="ECO:0000313" key="2">
    <source>
        <dbReference type="EMBL" id="TRX90160.1"/>
    </source>
</evidence>
<feature type="compositionally biased region" description="Basic and acidic residues" evidence="1">
    <location>
        <begin position="138"/>
        <end position="148"/>
    </location>
</feature>
<feature type="compositionally biased region" description="Polar residues" evidence="1">
    <location>
        <begin position="333"/>
        <end position="349"/>
    </location>
</feature>
<feature type="region of interest" description="Disordered" evidence="1">
    <location>
        <begin position="189"/>
        <end position="425"/>
    </location>
</feature>
<comment type="caution">
    <text evidence="2">The sequence shown here is derived from an EMBL/GenBank/DDBJ whole genome shotgun (WGS) entry which is preliminary data.</text>
</comment>
<feature type="compositionally biased region" description="Polar residues" evidence="1">
    <location>
        <begin position="471"/>
        <end position="480"/>
    </location>
</feature>
<reference evidence="3" key="1">
    <citation type="submission" date="2019-06" db="EMBL/GenBank/DDBJ databases">
        <title>Draft genome sequence of the griseofulvin-producing fungus Xylaria cubensis strain G536.</title>
        <authorList>
            <person name="Mead M.E."/>
            <person name="Raja H.A."/>
            <person name="Steenwyk J.L."/>
            <person name="Knowles S.L."/>
            <person name="Oberlies N.H."/>
            <person name="Rokas A."/>
        </authorList>
    </citation>
    <scope>NUCLEOTIDE SEQUENCE [LARGE SCALE GENOMIC DNA]</scope>
    <source>
        <strain evidence="3">G536</strain>
    </source>
</reference>
<sequence>MSVFSLIRRGRAQAKEHNAKQADKDKTEAVKLPYKHIPTHAAADAIATAPSSWRQDDRSKIREQNRRRSAMAANGMGHNGLPRVGSSLANVSYPSVYATPVVPLPKNYSYSSIPSSWRERMASTPEALEEADYFSQPRDYKGKGKERIPTFTVGTGGTASPMLSSGRASPLSSRVPVNVGVGGVGVAVSGGFENSSNSEDEKEVRKQAIKNVSYNPEPRPPPSRDSSTGERLHRLHPAHARKMSESRAVPNSDRSDRHYPPLAKSTYFSFSAPRPTSRRAQSMDRSMPSAPVIPGQVYGHAPPSAASSVTSIGMAISTAPTSANPTPPPSTAGDTTSSESRSFQLSSAGVASPVTRRRRPSLSDYLRRSTDTVRPPSNESREPPQPQTPVTRGRRLSKSKPRQSIEASGSANVHQVPIGTAPLIKPTRAQTESMIYELNQLDSRTKYSLDEFNSPHKQKHTRRLSKDRPSSKGQVDNTPTGAKPRWSLFGRRNSITGA</sequence>
<feature type="region of interest" description="Disordered" evidence="1">
    <location>
        <begin position="133"/>
        <end position="173"/>
    </location>
</feature>
<dbReference type="Proteomes" id="UP000319160">
    <property type="component" value="Unassembled WGS sequence"/>
</dbReference>
<name>A0A553HQI2_9PEZI</name>
<dbReference type="EMBL" id="VFLP01000058">
    <property type="protein sequence ID" value="TRX90160.1"/>
    <property type="molecule type" value="Genomic_DNA"/>
</dbReference>
<accession>A0A553HQI2</accession>
<evidence type="ECO:0000256" key="1">
    <source>
        <dbReference type="SAM" id="MobiDB-lite"/>
    </source>
</evidence>
<dbReference type="STRING" id="2512241.A0A553HQI2"/>
<feature type="compositionally biased region" description="Basic residues" evidence="1">
    <location>
        <begin position="392"/>
        <end position="401"/>
    </location>
</feature>
<proteinExistence type="predicted"/>
<dbReference type="AlphaFoldDB" id="A0A553HQI2"/>
<gene>
    <name evidence="2" type="ORF">FHL15_008888</name>
</gene>
<feature type="compositionally biased region" description="Basic and acidic residues" evidence="1">
    <location>
        <begin position="13"/>
        <end position="26"/>
    </location>
</feature>
<keyword evidence="3" id="KW-1185">Reference proteome</keyword>
<dbReference type="OrthoDB" id="5225441at2759"/>
<protein>
    <submittedName>
        <fullName evidence="2">Uncharacterized protein</fullName>
    </submittedName>
</protein>